<dbReference type="Gene3D" id="3.10.450.50">
    <property type="match status" value="1"/>
</dbReference>
<evidence type="ECO:0000313" key="1">
    <source>
        <dbReference type="EMBL" id="CAH1796749.1"/>
    </source>
</evidence>
<accession>A0A8J1TXE5</accession>
<comment type="caution">
    <text evidence="1">The sequence shown here is derived from an EMBL/GenBank/DDBJ whole genome shotgun (WGS) entry which is preliminary data.</text>
</comment>
<organism evidence="1 2">
    <name type="scientific">Owenia fusiformis</name>
    <name type="common">Polychaete worm</name>
    <dbReference type="NCBI Taxonomy" id="6347"/>
    <lineage>
        <taxon>Eukaryota</taxon>
        <taxon>Metazoa</taxon>
        <taxon>Spiralia</taxon>
        <taxon>Lophotrochozoa</taxon>
        <taxon>Annelida</taxon>
        <taxon>Polychaeta</taxon>
        <taxon>Sedentaria</taxon>
        <taxon>Canalipalpata</taxon>
        <taxon>Sabellida</taxon>
        <taxon>Oweniida</taxon>
        <taxon>Oweniidae</taxon>
        <taxon>Owenia</taxon>
    </lineage>
</organism>
<dbReference type="EMBL" id="CAIIXF020000010">
    <property type="protein sequence ID" value="CAH1796749.1"/>
    <property type="molecule type" value="Genomic_DNA"/>
</dbReference>
<reference evidence="1" key="1">
    <citation type="submission" date="2022-03" db="EMBL/GenBank/DDBJ databases">
        <authorList>
            <person name="Martin C."/>
        </authorList>
    </citation>
    <scope>NUCLEOTIDE SEQUENCE</scope>
</reference>
<keyword evidence="2" id="KW-1185">Reference proteome</keyword>
<protein>
    <submittedName>
        <fullName evidence="1">Uncharacterized protein</fullName>
    </submittedName>
</protein>
<name>A0A8J1TXE5_OWEFU</name>
<gene>
    <name evidence="1" type="ORF">OFUS_LOCUS21125</name>
</gene>
<dbReference type="InterPro" id="IPR032710">
    <property type="entry name" value="NTF2-like_dom_sf"/>
</dbReference>
<dbReference type="SUPFAM" id="SSF54427">
    <property type="entry name" value="NTF2-like"/>
    <property type="match status" value="1"/>
</dbReference>
<dbReference type="AlphaFoldDB" id="A0A8J1TXE5"/>
<dbReference type="Proteomes" id="UP000749559">
    <property type="component" value="Unassembled WGS sequence"/>
</dbReference>
<proteinExistence type="predicted"/>
<sequence length="177" mass="19566">MKLLILVCLLILIDIGMCSPGKGKGKGKGRYREKGKVNVGDELDELLGEFKEGLMEPQCSVDLDCSNLAVLFTEDAIFAPQDAPPASGQTEVVELIELFKQGDSDIYLEVDFEDITECRSCNIISAYGIGTILSKDAAGDPVQLYQARMVFTFHREMTGGERKLQIKYWVYNIISAS</sequence>
<evidence type="ECO:0000313" key="2">
    <source>
        <dbReference type="Proteomes" id="UP000749559"/>
    </source>
</evidence>